<organism evidence="1 2">
    <name type="scientific">Streptomyces caeni</name>
    <dbReference type="NCBI Taxonomy" id="2307231"/>
    <lineage>
        <taxon>Bacteria</taxon>
        <taxon>Bacillati</taxon>
        <taxon>Actinomycetota</taxon>
        <taxon>Actinomycetes</taxon>
        <taxon>Kitasatosporales</taxon>
        <taxon>Streptomycetaceae</taxon>
        <taxon>Streptomyces</taxon>
    </lineage>
</organism>
<evidence type="ECO:0000313" key="2">
    <source>
        <dbReference type="Proteomes" id="UP001597261"/>
    </source>
</evidence>
<dbReference type="Proteomes" id="UP001597261">
    <property type="component" value="Unassembled WGS sequence"/>
</dbReference>
<reference evidence="2" key="1">
    <citation type="journal article" date="2019" name="Int. J. Syst. Evol. Microbiol.">
        <title>The Global Catalogue of Microorganisms (GCM) 10K type strain sequencing project: providing services to taxonomists for standard genome sequencing and annotation.</title>
        <authorList>
            <consortium name="The Broad Institute Genomics Platform"/>
            <consortium name="The Broad Institute Genome Sequencing Center for Infectious Disease"/>
            <person name="Wu L."/>
            <person name="Ma J."/>
        </authorList>
    </citation>
    <scope>NUCLEOTIDE SEQUENCE [LARGE SCALE GENOMIC DNA]</scope>
    <source>
        <strain evidence="2">CGMCC 1.12470</strain>
    </source>
</reference>
<dbReference type="EMBL" id="JBHUDX010000058">
    <property type="protein sequence ID" value="MFD1660648.1"/>
    <property type="molecule type" value="Genomic_DNA"/>
</dbReference>
<evidence type="ECO:0000313" key="1">
    <source>
        <dbReference type="EMBL" id="MFD1660648.1"/>
    </source>
</evidence>
<dbReference type="InterPro" id="IPR036927">
    <property type="entry name" value="Cyt_c_oxase-like_su1_sf"/>
</dbReference>
<comment type="caution">
    <text evidence="1">The sequence shown here is derived from an EMBL/GenBank/DDBJ whole genome shotgun (WGS) entry which is preliminary data.</text>
</comment>
<dbReference type="Gene3D" id="1.20.210.10">
    <property type="entry name" value="Cytochrome c oxidase-like, subunit I domain"/>
    <property type="match status" value="1"/>
</dbReference>
<protein>
    <submittedName>
        <fullName evidence="1">Uncharacterized protein</fullName>
    </submittedName>
</protein>
<keyword evidence="2" id="KW-1185">Reference proteome</keyword>
<gene>
    <name evidence="1" type="ORF">ACFSL4_21155</name>
</gene>
<proteinExistence type="predicted"/>
<dbReference type="RefSeq" id="WP_381085098.1">
    <property type="nucleotide sequence ID" value="NZ_JBHUDX010000058.1"/>
</dbReference>
<sequence length="98" mass="10509">MLAVGFAMSALRCLIPEDRWDDRWPRLSFWSLNLGLAWMSFATLLPGGALQLYEVLDADTPTPAASVICRAVRTPSWNGSGCPATRCSPSAGCCPCCG</sequence>
<accession>A0ABW4IUR9</accession>
<name>A0ABW4IUR9_9ACTN</name>